<dbReference type="AlphaFoldDB" id="A0A382FR43"/>
<reference evidence="1" key="1">
    <citation type="submission" date="2018-05" db="EMBL/GenBank/DDBJ databases">
        <authorList>
            <person name="Lanie J.A."/>
            <person name="Ng W.-L."/>
            <person name="Kazmierczak K.M."/>
            <person name="Andrzejewski T.M."/>
            <person name="Davidsen T.M."/>
            <person name="Wayne K.J."/>
            <person name="Tettelin H."/>
            <person name="Glass J.I."/>
            <person name="Rusch D."/>
            <person name="Podicherti R."/>
            <person name="Tsui H.-C.T."/>
            <person name="Winkler M.E."/>
        </authorList>
    </citation>
    <scope>NUCLEOTIDE SEQUENCE</scope>
</reference>
<protein>
    <submittedName>
        <fullName evidence="1">Uncharacterized protein</fullName>
    </submittedName>
</protein>
<organism evidence="1">
    <name type="scientific">marine metagenome</name>
    <dbReference type="NCBI Taxonomy" id="408172"/>
    <lineage>
        <taxon>unclassified sequences</taxon>
        <taxon>metagenomes</taxon>
        <taxon>ecological metagenomes</taxon>
    </lineage>
</organism>
<accession>A0A382FR43</accession>
<sequence length="35" mass="3972">MRICFILFLIGDLGEPNVTSIGLFYKNMGFYLEGV</sequence>
<name>A0A382FR43_9ZZZZ</name>
<evidence type="ECO:0000313" key="1">
    <source>
        <dbReference type="EMBL" id="SVB64844.1"/>
    </source>
</evidence>
<proteinExistence type="predicted"/>
<gene>
    <name evidence="1" type="ORF">METZ01_LOCUS217698</name>
</gene>
<dbReference type="EMBL" id="UINC01051099">
    <property type="protein sequence ID" value="SVB64844.1"/>
    <property type="molecule type" value="Genomic_DNA"/>
</dbReference>
<feature type="non-terminal residue" evidence="1">
    <location>
        <position position="35"/>
    </location>
</feature>